<evidence type="ECO:0000313" key="2">
    <source>
        <dbReference type="EMBL" id="CZT23108.1"/>
    </source>
</evidence>
<name>A0A2D3VN33_9PEZI</name>
<feature type="region of interest" description="Disordered" evidence="1">
    <location>
        <begin position="126"/>
        <end position="177"/>
    </location>
</feature>
<keyword evidence="3" id="KW-1185">Reference proteome</keyword>
<dbReference type="GeneID" id="35603899"/>
<protein>
    <submittedName>
        <fullName evidence="2">Uncharacterized protein</fullName>
    </submittedName>
</protein>
<evidence type="ECO:0000313" key="3">
    <source>
        <dbReference type="Proteomes" id="UP000225277"/>
    </source>
</evidence>
<dbReference type="RefSeq" id="XP_023629832.1">
    <property type="nucleotide sequence ID" value="XM_023774064.1"/>
</dbReference>
<accession>A0A2D3VN33</accession>
<sequence length="177" mass="20250">MAPNTTAPTGAASAPTPPLARMKWDDLDGIRTLLFVLYKRYTYWNATQYALIINAICQRRMPAMGLPNGIDNHRIGAEWRARKNASVRHKWIVVRSRGNEAEARQRDFWEAIVRIVAPQVELTLREEVEEEQDDDGSDVEEDGGGDDELTAEEAARETREFRRKFERMQGTGEDEDD</sequence>
<evidence type="ECO:0000256" key="1">
    <source>
        <dbReference type="SAM" id="MobiDB-lite"/>
    </source>
</evidence>
<dbReference type="EMBL" id="FJUY01000015">
    <property type="protein sequence ID" value="CZT23108.1"/>
    <property type="molecule type" value="Genomic_DNA"/>
</dbReference>
<reference evidence="2 3" key="1">
    <citation type="submission" date="2016-03" db="EMBL/GenBank/DDBJ databases">
        <authorList>
            <person name="Ploux O."/>
        </authorList>
    </citation>
    <scope>NUCLEOTIDE SEQUENCE [LARGE SCALE GENOMIC DNA]</scope>
    <source>
        <strain evidence="2 3">URUG2</strain>
    </source>
</reference>
<feature type="compositionally biased region" description="Acidic residues" evidence="1">
    <location>
        <begin position="127"/>
        <end position="151"/>
    </location>
</feature>
<dbReference type="Proteomes" id="UP000225277">
    <property type="component" value="Unassembled WGS sequence"/>
</dbReference>
<organism evidence="2 3">
    <name type="scientific">Ramularia collo-cygni</name>
    <dbReference type="NCBI Taxonomy" id="112498"/>
    <lineage>
        <taxon>Eukaryota</taxon>
        <taxon>Fungi</taxon>
        <taxon>Dikarya</taxon>
        <taxon>Ascomycota</taxon>
        <taxon>Pezizomycotina</taxon>
        <taxon>Dothideomycetes</taxon>
        <taxon>Dothideomycetidae</taxon>
        <taxon>Mycosphaerellales</taxon>
        <taxon>Mycosphaerellaceae</taxon>
        <taxon>Ramularia</taxon>
    </lineage>
</organism>
<gene>
    <name evidence="2" type="ORF">RCC_08818</name>
</gene>
<dbReference type="AlphaFoldDB" id="A0A2D3VN33"/>
<proteinExistence type="predicted"/>